<evidence type="ECO:0000256" key="3">
    <source>
        <dbReference type="ARBA" id="ARBA00022605"/>
    </source>
</evidence>
<reference evidence="13 14" key="1">
    <citation type="journal article" date="2019" name="Gut">
        <title>Antibiotics-induced monodominance of a novel gut bacterial order.</title>
        <authorList>
            <person name="Hildebrand F."/>
            <person name="Moitinho-Silva L."/>
            <person name="Blasche S."/>
            <person name="Jahn M.T."/>
            <person name="Gossmann T.I."/>
            <person name="Heuerta-Cepas J."/>
            <person name="Hercog R."/>
            <person name="Luetge M."/>
            <person name="Bahram M."/>
            <person name="Pryszlak A."/>
            <person name="Alves R.J."/>
            <person name="Waszak S.M."/>
            <person name="Zhu A."/>
            <person name="Ye L."/>
            <person name="Costea P.I."/>
            <person name="Aalvink S."/>
            <person name="Belzer C."/>
            <person name="Forslund S.K."/>
            <person name="Sunagawa S."/>
            <person name="Hentschel U."/>
            <person name="Merten C."/>
            <person name="Patil K.R."/>
            <person name="Benes V."/>
            <person name="Bork P."/>
        </authorList>
    </citation>
    <scope>NUCLEOTIDE SEQUENCE [LARGE SCALE GENOMIC DNA]</scope>
    <source>
        <strain evidence="13 14">HDS1380</strain>
    </source>
</reference>
<evidence type="ECO:0000256" key="1">
    <source>
        <dbReference type="ARBA" id="ARBA00005091"/>
    </source>
</evidence>
<evidence type="ECO:0000256" key="2">
    <source>
        <dbReference type="ARBA" id="ARBA00011152"/>
    </source>
</evidence>
<dbReference type="PROSITE" id="PS51273">
    <property type="entry name" value="GATASE_TYPE_1"/>
    <property type="match status" value="1"/>
</dbReference>
<dbReference type="CDD" id="cd01748">
    <property type="entry name" value="GATase1_IGP_Synthase"/>
    <property type="match status" value="1"/>
</dbReference>
<dbReference type="AlphaFoldDB" id="A0A4V1QVA7"/>
<comment type="pathway">
    <text evidence="1 10">Amino-acid biosynthesis; L-histidine biosynthesis; L-histidine from 5-phospho-alpha-D-ribose 1-diphosphate: step 5/9.</text>
</comment>
<comment type="catalytic activity">
    <reaction evidence="9 10">
        <text>L-glutamine + H2O = L-glutamate + NH4(+)</text>
        <dbReference type="Rhea" id="RHEA:15889"/>
        <dbReference type="ChEBI" id="CHEBI:15377"/>
        <dbReference type="ChEBI" id="CHEBI:28938"/>
        <dbReference type="ChEBI" id="CHEBI:29985"/>
        <dbReference type="ChEBI" id="CHEBI:58359"/>
        <dbReference type="EC" id="3.5.1.2"/>
    </reaction>
</comment>
<evidence type="ECO:0000313" key="14">
    <source>
        <dbReference type="Proteomes" id="UP000291269"/>
    </source>
</evidence>
<comment type="subunit">
    <text evidence="2 10">Heterodimer of HisH and HisF.</text>
</comment>
<comment type="function">
    <text evidence="10">IGPS catalyzes the conversion of PRFAR and glutamine to IGP, AICAR and glutamate. The HisH subunit catalyzes the hydrolysis of glutamine to glutamate and ammonia as part of the synthesis of IGP and AICAR. The resulting ammonia molecule is channeled to the active site of HisF.</text>
</comment>
<dbReference type="HAMAP" id="MF_00278">
    <property type="entry name" value="HisH"/>
    <property type="match status" value="1"/>
</dbReference>
<dbReference type="SUPFAM" id="SSF52317">
    <property type="entry name" value="Class I glutamine amidotransferase-like"/>
    <property type="match status" value="1"/>
</dbReference>
<protein>
    <recommendedName>
        <fullName evidence="10">Imidazole glycerol phosphate synthase subunit HisH</fullName>
        <ecNumber evidence="10">4.3.2.10</ecNumber>
    </recommendedName>
    <alternativeName>
        <fullName evidence="10">IGP synthase glutaminase subunit</fullName>
        <ecNumber evidence="10">3.5.1.2</ecNumber>
    </alternativeName>
    <alternativeName>
        <fullName evidence="10">IGP synthase subunit HisH</fullName>
    </alternativeName>
    <alternativeName>
        <fullName evidence="10">ImGP synthase subunit HisH</fullName>
        <shortName evidence="10">IGPS subunit HisH</shortName>
    </alternativeName>
</protein>
<feature type="active site" evidence="10 11">
    <location>
        <position position="179"/>
    </location>
</feature>
<evidence type="ECO:0000313" key="13">
    <source>
        <dbReference type="EMBL" id="RXZ61996.1"/>
    </source>
</evidence>
<dbReference type="UniPathway" id="UPA00031">
    <property type="reaction ID" value="UER00010"/>
</dbReference>
<evidence type="ECO:0000256" key="5">
    <source>
        <dbReference type="ARBA" id="ARBA00022962"/>
    </source>
</evidence>
<dbReference type="GO" id="GO:0000107">
    <property type="term" value="F:imidazoleglycerol-phosphate synthase activity"/>
    <property type="evidence" value="ECO:0007669"/>
    <property type="project" value="UniProtKB-UniRule"/>
</dbReference>
<comment type="subcellular location">
    <subcellularLocation>
        <location evidence="10">Cytoplasm</location>
    </subcellularLocation>
</comment>
<evidence type="ECO:0000256" key="4">
    <source>
        <dbReference type="ARBA" id="ARBA00022801"/>
    </source>
</evidence>
<dbReference type="NCBIfam" id="TIGR01855">
    <property type="entry name" value="IMP_synth_hisH"/>
    <property type="match status" value="1"/>
</dbReference>
<dbReference type="InterPro" id="IPR017926">
    <property type="entry name" value="GATASE"/>
</dbReference>
<dbReference type="GO" id="GO:0004359">
    <property type="term" value="F:glutaminase activity"/>
    <property type="evidence" value="ECO:0007669"/>
    <property type="project" value="UniProtKB-EC"/>
</dbReference>
<dbReference type="Proteomes" id="UP000291269">
    <property type="component" value="Unassembled WGS sequence"/>
</dbReference>
<dbReference type="InterPro" id="IPR029062">
    <property type="entry name" value="Class_I_gatase-like"/>
</dbReference>
<dbReference type="GO" id="GO:0000105">
    <property type="term" value="P:L-histidine biosynthetic process"/>
    <property type="evidence" value="ECO:0007669"/>
    <property type="project" value="UniProtKB-UniRule"/>
</dbReference>
<evidence type="ECO:0000259" key="12">
    <source>
        <dbReference type="Pfam" id="PF00117"/>
    </source>
</evidence>
<evidence type="ECO:0000256" key="7">
    <source>
        <dbReference type="ARBA" id="ARBA00023239"/>
    </source>
</evidence>
<dbReference type="EC" id="4.3.2.10" evidence="10"/>
<evidence type="ECO:0000256" key="10">
    <source>
        <dbReference type="HAMAP-Rule" id="MF_00278"/>
    </source>
</evidence>
<proteinExistence type="inferred from homology"/>
<dbReference type="EMBL" id="SDOZ01000002">
    <property type="protein sequence ID" value="RXZ61996.1"/>
    <property type="molecule type" value="Genomic_DNA"/>
</dbReference>
<dbReference type="GO" id="GO:0016829">
    <property type="term" value="F:lyase activity"/>
    <property type="evidence" value="ECO:0007669"/>
    <property type="project" value="UniProtKB-KW"/>
</dbReference>
<keyword evidence="10" id="KW-0963">Cytoplasm</keyword>
<dbReference type="InterPro" id="IPR010139">
    <property type="entry name" value="Imidazole-glycPsynth_HisH"/>
</dbReference>
<accession>A0A4V1QVA7</accession>
<dbReference type="Gene3D" id="3.40.50.880">
    <property type="match status" value="1"/>
</dbReference>
<dbReference type="Pfam" id="PF00117">
    <property type="entry name" value="GATase"/>
    <property type="match status" value="1"/>
</dbReference>
<name>A0A4V1QVA7_9FIRM</name>
<evidence type="ECO:0000256" key="6">
    <source>
        <dbReference type="ARBA" id="ARBA00023102"/>
    </source>
</evidence>
<keyword evidence="7 10" id="KW-0456">Lyase</keyword>
<evidence type="ECO:0000256" key="8">
    <source>
        <dbReference type="ARBA" id="ARBA00047838"/>
    </source>
</evidence>
<dbReference type="PIRSF" id="PIRSF000495">
    <property type="entry name" value="Amidotransf_hisH"/>
    <property type="match status" value="1"/>
</dbReference>
<feature type="active site" evidence="10 11">
    <location>
        <position position="177"/>
    </location>
</feature>
<gene>
    <name evidence="10 13" type="primary">hisH</name>
    <name evidence="13" type="ORF">ESZ91_06290</name>
</gene>
<dbReference type="EC" id="3.5.1.2" evidence="10"/>
<keyword evidence="4 10" id="KW-0378">Hydrolase</keyword>
<dbReference type="GO" id="GO:0005737">
    <property type="term" value="C:cytoplasm"/>
    <property type="evidence" value="ECO:0007669"/>
    <property type="project" value="UniProtKB-SubCell"/>
</dbReference>
<comment type="caution">
    <text evidence="13">The sequence shown here is derived from an EMBL/GenBank/DDBJ whole genome shotgun (WGS) entry which is preliminary data.</text>
</comment>
<keyword evidence="6 10" id="KW-0368">Histidine biosynthesis</keyword>
<dbReference type="RefSeq" id="WP_129225231.1">
    <property type="nucleotide sequence ID" value="NZ_SDOZ01000002.1"/>
</dbReference>
<dbReference type="OrthoDB" id="9807137at2"/>
<comment type="catalytic activity">
    <reaction evidence="8 10">
        <text>5-[(5-phospho-1-deoxy-D-ribulos-1-ylimino)methylamino]-1-(5-phospho-beta-D-ribosyl)imidazole-4-carboxamide + L-glutamine = D-erythro-1-(imidazol-4-yl)glycerol 3-phosphate + 5-amino-1-(5-phospho-beta-D-ribosyl)imidazole-4-carboxamide + L-glutamate + H(+)</text>
        <dbReference type="Rhea" id="RHEA:24793"/>
        <dbReference type="ChEBI" id="CHEBI:15378"/>
        <dbReference type="ChEBI" id="CHEBI:29985"/>
        <dbReference type="ChEBI" id="CHEBI:58278"/>
        <dbReference type="ChEBI" id="CHEBI:58359"/>
        <dbReference type="ChEBI" id="CHEBI:58475"/>
        <dbReference type="ChEBI" id="CHEBI:58525"/>
        <dbReference type="EC" id="4.3.2.10"/>
    </reaction>
</comment>
<feature type="domain" description="Glutamine amidotransferase" evidence="12">
    <location>
        <begin position="6"/>
        <end position="193"/>
    </location>
</feature>
<evidence type="ECO:0000256" key="9">
    <source>
        <dbReference type="ARBA" id="ARBA00049534"/>
    </source>
</evidence>
<dbReference type="PANTHER" id="PTHR42701">
    <property type="entry name" value="IMIDAZOLE GLYCEROL PHOSPHATE SYNTHASE SUBUNIT HISH"/>
    <property type="match status" value="1"/>
</dbReference>
<organism evidence="13 14">
    <name type="scientific">Candidatus Borkfalkia ceftriaxoniphila</name>
    <dbReference type="NCBI Taxonomy" id="2508949"/>
    <lineage>
        <taxon>Bacteria</taxon>
        <taxon>Bacillati</taxon>
        <taxon>Bacillota</taxon>
        <taxon>Clostridia</taxon>
        <taxon>Christensenellales</taxon>
        <taxon>Christensenellaceae</taxon>
        <taxon>Candidatus Borkfalkia</taxon>
    </lineage>
</organism>
<sequence length="198" mass="21986">MFGIVDYGMGNLRSVQKALEFIGETAIVSGDPELLDGCEKLILPGVGSFGAGMREMRRTGLDTYVKERAVNTKILGICLGMQFLLEVSYEDGRNEGLGLIPGEVVRFEEGKIPQIGWNSVTRLRTPLFAGIAEGTQFYFVHSYRAKTEEWFAAAMTEYYVEYPSAICYGNVYGVQFHPEKSGEAGLKLLKNFAKIQDN</sequence>
<keyword evidence="5 10" id="KW-0315">Glutamine amidotransferase</keyword>
<feature type="active site" description="Nucleophile" evidence="10 11">
    <location>
        <position position="78"/>
    </location>
</feature>
<keyword evidence="14" id="KW-1185">Reference proteome</keyword>
<dbReference type="PANTHER" id="PTHR42701:SF1">
    <property type="entry name" value="IMIDAZOLE GLYCEROL PHOSPHATE SYNTHASE SUBUNIT HISH"/>
    <property type="match status" value="1"/>
</dbReference>
<keyword evidence="3 10" id="KW-0028">Amino-acid biosynthesis</keyword>
<evidence type="ECO:0000256" key="11">
    <source>
        <dbReference type="PIRSR" id="PIRSR000495-1"/>
    </source>
</evidence>